<evidence type="ECO:0008006" key="3">
    <source>
        <dbReference type="Google" id="ProtNLM"/>
    </source>
</evidence>
<comment type="caution">
    <text evidence="1">The sequence shown here is derived from an EMBL/GenBank/DDBJ whole genome shotgun (WGS) entry which is preliminary data.</text>
</comment>
<name>A0A937W1K8_UNCTE</name>
<dbReference type="Gene3D" id="2.40.10.500">
    <property type="match status" value="1"/>
</dbReference>
<reference evidence="1" key="1">
    <citation type="submission" date="2019-03" db="EMBL/GenBank/DDBJ databases">
        <title>Lake Tanganyika Metagenome-Assembled Genomes (MAGs).</title>
        <authorList>
            <person name="Tran P."/>
        </authorList>
    </citation>
    <scope>NUCLEOTIDE SEQUENCE</scope>
    <source>
        <strain evidence="1">K_DeepCast_65m_m2_066</strain>
    </source>
</reference>
<dbReference type="PANTHER" id="PTHR35580">
    <property type="entry name" value="CELL SURFACE GLYCOPROTEIN (S-LAYER PROTEIN)-LIKE PROTEIN"/>
    <property type="match status" value="1"/>
</dbReference>
<accession>A0A937W1K8</accession>
<dbReference type="Proteomes" id="UP000712673">
    <property type="component" value="Unassembled WGS sequence"/>
</dbReference>
<dbReference type="PANTHER" id="PTHR35580:SF1">
    <property type="entry name" value="PHYTASE-LIKE DOMAIN-CONTAINING PROTEIN"/>
    <property type="match status" value="1"/>
</dbReference>
<dbReference type="InterPro" id="IPR010620">
    <property type="entry name" value="SBBP_repeat"/>
</dbReference>
<gene>
    <name evidence="1" type="ORF">FJZ47_15705</name>
</gene>
<organism evidence="1 2">
    <name type="scientific">Tectimicrobiota bacterium</name>
    <dbReference type="NCBI Taxonomy" id="2528274"/>
    <lineage>
        <taxon>Bacteria</taxon>
        <taxon>Pseudomonadati</taxon>
        <taxon>Nitrospinota/Tectimicrobiota group</taxon>
        <taxon>Candidatus Tectimicrobiota</taxon>
    </lineage>
</organism>
<dbReference type="SUPFAM" id="SSF101898">
    <property type="entry name" value="NHL repeat"/>
    <property type="match status" value="1"/>
</dbReference>
<proteinExistence type="predicted"/>
<dbReference type="Gene3D" id="2.80.10.50">
    <property type="match status" value="1"/>
</dbReference>
<dbReference type="Pfam" id="PF06739">
    <property type="entry name" value="SBBP"/>
    <property type="match status" value="2"/>
</dbReference>
<protein>
    <recommendedName>
        <fullName evidence="3">Bulb-type lectin domain-containing protein</fullName>
    </recommendedName>
</protein>
<evidence type="ECO:0000313" key="1">
    <source>
        <dbReference type="EMBL" id="MBM3225229.1"/>
    </source>
</evidence>
<dbReference type="InterPro" id="IPR052918">
    <property type="entry name" value="Motility_Chemotaxis_Reg"/>
</dbReference>
<dbReference type="EMBL" id="VGLS01000517">
    <property type="protein sequence ID" value="MBM3225229.1"/>
    <property type="molecule type" value="Genomic_DNA"/>
</dbReference>
<sequence>MTSKTHGTHRWIEACFLAFLGCIVLLDAGPVIAFEIAPKWSVSAGTGSANAVTVGPGGDVYVTGHTVGATENYRTVRYTSTGTVVWSKTYNGPGSGTDIATAIAVDATGNVYVTGRSKGNGSELDYATIKYAPDGTQLWVARYNGPDSDDDEAVAIAIDATGNVYVTGESRPAGTGASAYATVKYDTNGNQLWAKRLSGGKASALAVDAAGNVYVTGTANGATTVKYNSSGTQL</sequence>
<dbReference type="AlphaFoldDB" id="A0A937W1K8"/>
<evidence type="ECO:0000313" key="2">
    <source>
        <dbReference type="Proteomes" id="UP000712673"/>
    </source>
</evidence>